<feature type="domain" description="MacB-like periplasmic core" evidence="9">
    <location>
        <begin position="21"/>
        <end position="242"/>
    </location>
</feature>
<dbReference type="PANTHER" id="PTHR30572">
    <property type="entry name" value="MEMBRANE COMPONENT OF TRANSPORTER-RELATED"/>
    <property type="match status" value="1"/>
</dbReference>
<evidence type="ECO:0000256" key="5">
    <source>
        <dbReference type="ARBA" id="ARBA00023136"/>
    </source>
</evidence>
<evidence type="ECO:0000313" key="10">
    <source>
        <dbReference type="EMBL" id="CAA9301331.1"/>
    </source>
</evidence>
<name>A0A6J4KCQ5_9SPHI</name>
<dbReference type="InterPro" id="IPR025857">
    <property type="entry name" value="MacB_PCD"/>
</dbReference>
<keyword evidence="5 7" id="KW-0472">Membrane</keyword>
<feature type="transmembrane region" description="Helical" evidence="7">
    <location>
        <begin position="280"/>
        <end position="305"/>
    </location>
</feature>
<dbReference type="Pfam" id="PF12704">
    <property type="entry name" value="MacB_PCD"/>
    <property type="match status" value="1"/>
</dbReference>
<dbReference type="GO" id="GO:0022857">
    <property type="term" value="F:transmembrane transporter activity"/>
    <property type="evidence" value="ECO:0007669"/>
    <property type="project" value="TreeGrafter"/>
</dbReference>
<evidence type="ECO:0000259" key="8">
    <source>
        <dbReference type="Pfam" id="PF02687"/>
    </source>
</evidence>
<dbReference type="PANTHER" id="PTHR30572:SF4">
    <property type="entry name" value="ABC TRANSPORTER PERMEASE YTRF"/>
    <property type="match status" value="1"/>
</dbReference>
<sequence length="413" mass="45575">MFDLDKWQEIFATMQKNKLRTFLTAFGVFWGIFMLVLLLGAGKGMQNGIEAEFGRFAVNSLWVWSGKTSVPYGGLKPGREISFRDEDLSELARQVEGVQLMSPRNWLQGEFTLSHKTKNGSFSVMGVGPDYFGIDIINLVNGRVFNQNDARDARKVVVLGYRAKDVLFGDKEAIGEYINIKGGFFKVIGYFKKEGNNGRFEERVFIPYATYQVIFNPGREVQAIALTAQPGVEVQQIENQVKGILAKRHRFDTKDEQAINLDNNEEEWKRFQGLFSAIKLFVSVIGVFTLIAGAVGVSNIMLIIVKERTKEIGIRKAIGATPWSIVSQILLESIFITSFSGYLGLLAGVGLLDGVSRLIESTGAKMSYFTRPEVDLGVALAATLVLVVAGAIAGLVPAIKAAKIKPIEALRAE</sequence>
<feature type="transmembrane region" description="Helical" evidence="7">
    <location>
        <begin position="21"/>
        <end position="41"/>
    </location>
</feature>
<dbReference type="InterPro" id="IPR050250">
    <property type="entry name" value="Macrolide_Exporter_MacB"/>
</dbReference>
<feature type="transmembrane region" description="Helical" evidence="7">
    <location>
        <begin position="325"/>
        <end position="352"/>
    </location>
</feature>
<accession>A0A6J4KCQ5</accession>
<dbReference type="Pfam" id="PF02687">
    <property type="entry name" value="FtsX"/>
    <property type="match status" value="1"/>
</dbReference>
<comment type="subcellular location">
    <subcellularLocation>
        <location evidence="1">Cell membrane</location>
        <topology evidence="1">Multi-pass membrane protein</topology>
    </subcellularLocation>
</comment>
<keyword evidence="4 7" id="KW-1133">Transmembrane helix</keyword>
<organism evidence="10">
    <name type="scientific">uncultured Cytophagales bacterium</name>
    <dbReference type="NCBI Taxonomy" id="158755"/>
    <lineage>
        <taxon>Bacteria</taxon>
        <taxon>Pseudomonadati</taxon>
        <taxon>Bacteroidota</taxon>
        <taxon>Sphingobacteriia</taxon>
        <taxon>Sphingobacteriales</taxon>
        <taxon>environmental samples</taxon>
    </lineage>
</organism>
<comment type="similarity">
    <text evidence="6">Belongs to the ABC-4 integral membrane protein family.</text>
</comment>
<evidence type="ECO:0000259" key="9">
    <source>
        <dbReference type="Pfam" id="PF12704"/>
    </source>
</evidence>
<reference evidence="10" key="1">
    <citation type="submission" date="2020-02" db="EMBL/GenBank/DDBJ databases">
        <authorList>
            <person name="Meier V. D."/>
        </authorList>
    </citation>
    <scope>NUCLEOTIDE SEQUENCE</scope>
    <source>
        <strain evidence="10">AVDCRST_MAG56</strain>
    </source>
</reference>
<keyword evidence="2" id="KW-1003">Cell membrane</keyword>
<dbReference type="InterPro" id="IPR003838">
    <property type="entry name" value="ABC3_permease_C"/>
</dbReference>
<evidence type="ECO:0000256" key="1">
    <source>
        <dbReference type="ARBA" id="ARBA00004651"/>
    </source>
</evidence>
<protein>
    <submittedName>
        <fullName evidence="10">ABC transporter, permease protein</fullName>
    </submittedName>
</protein>
<evidence type="ECO:0000256" key="6">
    <source>
        <dbReference type="ARBA" id="ARBA00038076"/>
    </source>
</evidence>
<dbReference type="AlphaFoldDB" id="A0A6J4KCQ5"/>
<dbReference type="GO" id="GO:0005886">
    <property type="term" value="C:plasma membrane"/>
    <property type="evidence" value="ECO:0007669"/>
    <property type="project" value="UniProtKB-SubCell"/>
</dbReference>
<proteinExistence type="inferred from homology"/>
<feature type="domain" description="ABC3 transporter permease C-terminal" evidence="8">
    <location>
        <begin position="284"/>
        <end position="406"/>
    </location>
</feature>
<evidence type="ECO:0000256" key="4">
    <source>
        <dbReference type="ARBA" id="ARBA00022989"/>
    </source>
</evidence>
<gene>
    <name evidence="10" type="ORF">AVDCRST_MAG56-5449</name>
</gene>
<dbReference type="EMBL" id="CADCTQ010000452">
    <property type="protein sequence ID" value="CAA9301331.1"/>
    <property type="molecule type" value="Genomic_DNA"/>
</dbReference>
<feature type="transmembrane region" description="Helical" evidence="7">
    <location>
        <begin position="376"/>
        <end position="396"/>
    </location>
</feature>
<evidence type="ECO:0000256" key="7">
    <source>
        <dbReference type="SAM" id="Phobius"/>
    </source>
</evidence>
<evidence type="ECO:0000256" key="2">
    <source>
        <dbReference type="ARBA" id="ARBA00022475"/>
    </source>
</evidence>
<keyword evidence="3 7" id="KW-0812">Transmembrane</keyword>
<evidence type="ECO:0000256" key="3">
    <source>
        <dbReference type="ARBA" id="ARBA00022692"/>
    </source>
</evidence>